<name>A0A1G7BKK6_9BACT</name>
<organism evidence="2 3">
    <name type="scientific">Dyadobacter soli</name>
    <dbReference type="NCBI Taxonomy" id="659014"/>
    <lineage>
        <taxon>Bacteria</taxon>
        <taxon>Pseudomonadati</taxon>
        <taxon>Bacteroidota</taxon>
        <taxon>Cytophagia</taxon>
        <taxon>Cytophagales</taxon>
        <taxon>Spirosomataceae</taxon>
        <taxon>Dyadobacter</taxon>
    </lineage>
</organism>
<reference evidence="3" key="1">
    <citation type="submission" date="2016-10" db="EMBL/GenBank/DDBJ databases">
        <authorList>
            <person name="Varghese N."/>
            <person name="Submissions S."/>
        </authorList>
    </citation>
    <scope>NUCLEOTIDE SEQUENCE [LARGE SCALE GENOMIC DNA]</scope>
    <source>
        <strain evidence="3">DSM 25329</strain>
    </source>
</reference>
<dbReference type="STRING" id="659014.SAMN04487996_104231"/>
<accession>A0A1G7BKK6</accession>
<dbReference type="RefSeq" id="WP_229212613.1">
    <property type="nucleotide sequence ID" value="NZ_FNAN01000004.1"/>
</dbReference>
<evidence type="ECO:0000256" key="1">
    <source>
        <dbReference type="SAM" id="MobiDB-lite"/>
    </source>
</evidence>
<dbReference type="AlphaFoldDB" id="A0A1G7BKK6"/>
<sequence length="134" mass="14667">MAKYTGQEGQLISAREAKLFTTNHQNVKELIEKDGKNYVEAEFFGLETFNKLLKGCGGKPIGFRIYYGLREENHDEDEPIVTSGGKGRPTPRLVIVPVDADGQELSGLTTIGGHKDMPSDGQAMANGPICPRRC</sequence>
<dbReference type="EMBL" id="FNAN01000004">
    <property type="protein sequence ID" value="SDE27513.1"/>
    <property type="molecule type" value="Genomic_DNA"/>
</dbReference>
<keyword evidence="3" id="KW-1185">Reference proteome</keyword>
<protein>
    <submittedName>
        <fullName evidence="2">Uncharacterized protein</fullName>
    </submittedName>
</protein>
<gene>
    <name evidence="2" type="ORF">SAMN04487996_104231</name>
</gene>
<feature type="region of interest" description="Disordered" evidence="1">
    <location>
        <begin position="112"/>
        <end position="134"/>
    </location>
</feature>
<dbReference type="Proteomes" id="UP000198748">
    <property type="component" value="Unassembled WGS sequence"/>
</dbReference>
<evidence type="ECO:0000313" key="2">
    <source>
        <dbReference type="EMBL" id="SDE27513.1"/>
    </source>
</evidence>
<evidence type="ECO:0000313" key="3">
    <source>
        <dbReference type="Proteomes" id="UP000198748"/>
    </source>
</evidence>
<proteinExistence type="predicted"/>